<evidence type="ECO:0000313" key="3">
    <source>
        <dbReference type="EMBL" id="SGY96732.1"/>
    </source>
</evidence>
<feature type="domain" description="Nudix hydrolase" evidence="2">
    <location>
        <begin position="5"/>
        <end position="134"/>
    </location>
</feature>
<dbReference type="PANTHER" id="PTHR21340:SF0">
    <property type="entry name" value="BIS(5'-NUCLEOSYL)-TETRAPHOSPHATASE [ASYMMETRICAL]"/>
    <property type="match status" value="1"/>
</dbReference>
<reference evidence="3 4" key="1">
    <citation type="submission" date="2016-11" db="EMBL/GenBank/DDBJ databases">
        <authorList>
            <person name="Klemetsen T."/>
        </authorList>
    </citation>
    <scope>NUCLEOTIDE SEQUENCE [LARGE SCALE GENOMIC DNA]</scope>
    <source>
        <strain evidence="3">MT 2528</strain>
    </source>
</reference>
<keyword evidence="4" id="KW-1185">Reference proteome</keyword>
<comment type="caution">
    <text evidence="3">The sequence shown here is derived from an EMBL/GenBank/DDBJ whole genome shotgun (WGS) entry which is preliminary data.</text>
</comment>
<dbReference type="PROSITE" id="PS51462">
    <property type="entry name" value="NUDIX"/>
    <property type="match status" value="1"/>
</dbReference>
<evidence type="ECO:0000313" key="4">
    <source>
        <dbReference type="Proteomes" id="UP000182660"/>
    </source>
</evidence>
<keyword evidence="1" id="KW-0378">Hydrolase</keyword>
<dbReference type="CDD" id="cd04664">
    <property type="entry name" value="NUDIX_DHNTPase_like"/>
    <property type="match status" value="1"/>
</dbReference>
<dbReference type="PANTHER" id="PTHR21340">
    <property type="entry name" value="DIADENOSINE 5,5-P1,P4-TETRAPHOSPHATE PYROPHOSPHOHYDROLASE MUTT"/>
    <property type="match status" value="1"/>
</dbReference>
<dbReference type="Gene3D" id="3.90.79.10">
    <property type="entry name" value="Nucleoside Triphosphate Pyrophosphohydrolase"/>
    <property type="match status" value="1"/>
</dbReference>
<proteinExistence type="predicted"/>
<organism evidence="3 4">
    <name type="scientific">Moritella viscosa</name>
    <dbReference type="NCBI Taxonomy" id="80854"/>
    <lineage>
        <taxon>Bacteria</taxon>
        <taxon>Pseudomonadati</taxon>
        <taxon>Pseudomonadota</taxon>
        <taxon>Gammaproteobacteria</taxon>
        <taxon>Alteromonadales</taxon>
        <taxon>Moritellaceae</taxon>
        <taxon>Moritella</taxon>
    </lineage>
</organism>
<dbReference type="Pfam" id="PF00293">
    <property type="entry name" value="NUDIX"/>
    <property type="match status" value="1"/>
</dbReference>
<dbReference type="Proteomes" id="UP000182660">
    <property type="component" value="Unassembled WGS sequence"/>
</dbReference>
<protein>
    <submittedName>
        <fullName evidence="3">NTP pyrophosphohydrolase including oxidative damage repair enzyme</fullName>
    </submittedName>
</protein>
<sequence length="152" mass="17721">MEMIPIRSAVVSGVALSVIDGQTKMLLMKRSKGCFWCHVAGSIEADEKGWQTIIREFREETEIEVTELYNGQYLEQFYESNLNTIEMIPVFVVYCKPNQTIIINHEHTEYKWCLLSEAIELAEFPGQELLYEHIWNNFVESKPSKLMRVNVI</sequence>
<dbReference type="InterPro" id="IPR015797">
    <property type="entry name" value="NUDIX_hydrolase-like_dom_sf"/>
</dbReference>
<accession>A0ABY1HFX7</accession>
<dbReference type="InterPro" id="IPR051325">
    <property type="entry name" value="Nudix_hydrolase_domain"/>
</dbReference>
<name>A0ABY1HFX7_9GAMM</name>
<gene>
    <name evidence="3" type="ORF">MT2528_3260</name>
</gene>
<dbReference type="EMBL" id="FPLJ01000073">
    <property type="protein sequence ID" value="SGY96732.1"/>
    <property type="molecule type" value="Genomic_DNA"/>
</dbReference>
<dbReference type="SUPFAM" id="SSF55811">
    <property type="entry name" value="Nudix"/>
    <property type="match status" value="1"/>
</dbReference>
<dbReference type="InterPro" id="IPR000086">
    <property type="entry name" value="NUDIX_hydrolase_dom"/>
</dbReference>
<evidence type="ECO:0000256" key="1">
    <source>
        <dbReference type="ARBA" id="ARBA00022801"/>
    </source>
</evidence>
<evidence type="ECO:0000259" key="2">
    <source>
        <dbReference type="PROSITE" id="PS51462"/>
    </source>
</evidence>